<dbReference type="KEGG" id="asue:F2A31_08970"/>
<dbReference type="AlphaFoldDB" id="A0A5P1USE0"/>
<dbReference type="RefSeq" id="WP_150026103.1">
    <property type="nucleotide sequence ID" value="NZ_CP043909.1"/>
</dbReference>
<accession>A0A5P1USE0</accession>
<evidence type="ECO:0000313" key="2">
    <source>
        <dbReference type="Proteomes" id="UP000325177"/>
    </source>
</evidence>
<dbReference type="Proteomes" id="UP000325177">
    <property type="component" value="Chromosome"/>
</dbReference>
<organism evidence="1 2">
    <name type="scientific">Acinetobacter suaedae</name>
    <dbReference type="NCBI Taxonomy" id="2609668"/>
    <lineage>
        <taxon>Bacteria</taxon>
        <taxon>Pseudomonadati</taxon>
        <taxon>Pseudomonadota</taxon>
        <taxon>Gammaproteobacteria</taxon>
        <taxon>Moraxellales</taxon>
        <taxon>Moraxellaceae</taxon>
        <taxon>Acinetobacter</taxon>
    </lineage>
</organism>
<protein>
    <submittedName>
        <fullName evidence="1">Uncharacterized protein</fullName>
    </submittedName>
</protein>
<keyword evidence="2" id="KW-1185">Reference proteome</keyword>
<dbReference type="EMBL" id="CP043909">
    <property type="protein sequence ID" value="QER39841.1"/>
    <property type="molecule type" value="Genomic_DNA"/>
</dbReference>
<gene>
    <name evidence="1" type="ORF">F2A31_08970</name>
</gene>
<evidence type="ECO:0000313" key="1">
    <source>
        <dbReference type="EMBL" id="QER39841.1"/>
    </source>
</evidence>
<proteinExistence type="predicted"/>
<sequence length="106" mass="12600">MKIAYLGGFKDGEILTLPIEFGDPVQLEWIIQHEDIEKAEQDLTDHSQRDFAVTLKKCVVNYRLMILKRSKEMRFFYVEDGLSKERVFEHMNQHWNKSDTVGFDFD</sequence>
<name>A0A5P1USE0_9GAMM</name>
<reference evidence="1 2" key="1">
    <citation type="submission" date="2019-09" db="EMBL/GenBank/DDBJ databases">
        <title>Acinetobacter sp. C16S1 isolated from saline soil.</title>
        <authorList>
            <person name="Xu L."/>
            <person name="Sun J.-Q."/>
        </authorList>
    </citation>
    <scope>NUCLEOTIDE SEQUENCE [LARGE SCALE GENOMIC DNA]</scope>
    <source>
        <strain evidence="1 2">C16S1</strain>
    </source>
</reference>